<accession>A0AAV3RJM8</accession>
<evidence type="ECO:0000313" key="1">
    <source>
        <dbReference type="EMBL" id="GAA0174507.1"/>
    </source>
</evidence>
<comment type="caution">
    <text evidence="1">The sequence shown here is derived from an EMBL/GenBank/DDBJ whole genome shotgun (WGS) entry which is preliminary data.</text>
</comment>
<proteinExistence type="predicted"/>
<dbReference type="Proteomes" id="UP001454036">
    <property type="component" value="Unassembled WGS sequence"/>
</dbReference>
<name>A0AAV3RJM8_LITER</name>
<sequence>MGRYGTKGSNPMNRLEGSRFSIRERFHLHKKPSSSASTANVWESVQRAADPNKVEVAAMKGKHLPRFSSQLVVRKPLIPSATLIPVFPPKRSSTSDVSASSSKRAKFEALAAITATTSNPSTH</sequence>
<gene>
    <name evidence="1" type="ORF">LIER_41730</name>
</gene>
<organism evidence="1 2">
    <name type="scientific">Lithospermum erythrorhizon</name>
    <name type="common">Purple gromwell</name>
    <name type="synonym">Lithospermum officinale var. erythrorhizon</name>
    <dbReference type="NCBI Taxonomy" id="34254"/>
    <lineage>
        <taxon>Eukaryota</taxon>
        <taxon>Viridiplantae</taxon>
        <taxon>Streptophyta</taxon>
        <taxon>Embryophyta</taxon>
        <taxon>Tracheophyta</taxon>
        <taxon>Spermatophyta</taxon>
        <taxon>Magnoliopsida</taxon>
        <taxon>eudicotyledons</taxon>
        <taxon>Gunneridae</taxon>
        <taxon>Pentapetalae</taxon>
        <taxon>asterids</taxon>
        <taxon>lamiids</taxon>
        <taxon>Boraginales</taxon>
        <taxon>Boraginaceae</taxon>
        <taxon>Boraginoideae</taxon>
        <taxon>Lithospermeae</taxon>
        <taxon>Lithospermum</taxon>
    </lineage>
</organism>
<evidence type="ECO:0000313" key="2">
    <source>
        <dbReference type="Proteomes" id="UP001454036"/>
    </source>
</evidence>
<reference evidence="1 2" key="1">
    <citation type="submission" date="2024-01" db="EMBL/GenBank/DDBJ databases">
        <title>The complete chloroplast genome sequence of Lithospermum erythrorhizon: insights into the phylogenetic relationship among Boraginaceae species and the maternal lineages of purple gromwells.</title>
        <authorList>
            <person name="Okada T."/>
            <person name="Watanabe K."/>
        </authorList>
    </citation>
    <scope>NUCLEOTIDE SEQUENCE [LARGE SCALE GENOMIC DNA]</scope>
</reference>
<dbReference type="EMBL" id="BAABME010026785">
    <property type="protein sequence ID" value="GAA0174507.1"/>
    <property type="molecule type" value="Genomic_DNA"/>
</dbReference>
<protein>
    <submittedName>
        <fullName evidence="1">Uncharacterized protein</fullName>
    </submittedName>
</protein>
<dbReference type="AlphaFoldDB" id="A0AAV3RJM8"/>
<keyword evidence="2" id="KW-1185">Reference proteome</keyword>